<dbReference type="HAMAP" id="MF_00133">
    <property type="entry name" value="Trp_synth_beta"/>
    <property type="match status" value="1"/>
</dbReference>
<accession>F8L7Z6</accession>
<dbReference type="HOGENOM" id="CLU_016734_3_1_0"/>
<dbReference type="PANTHER" id="PTHR48077:SF3">
    <property type="entry name" value="TRYPTOPHAN SYNTHASE"/>
    <property type="match status" value="1"/>
</dbReference>
<evidence type="ECO:0000256" key="10">
    <source>
        <dbReference type="ARBA" id="ARBA00049047"/>
    </source>
</evidence>
<keyword evidence="7 11" id="KW-0663">Pyridoxal phosphate</keyword>
<comment type="cofactor">
    <cofactor evidence="1 11">
        <name>pyridoxal 5'-phosphate</name>
        <dbReference type="ChEBI" id="CHEBI:597326"/>
    </cofactor>
</comment>
<dbReference type="eggNOG" id="COG0133">
    <property type="taxonomic scope" value="Bacteria"/>
</dbReference>
<dbReference type="AlphaFoldDB" id="F8L7Z6"/>
<dbReference type="InterPro" id="IPR006653">
    <property type="entry name" value="Trp_synth_b_CS"/>
</dbReference>
<dbReference type="KEGG" id="sng:SNE_A10210"/>
<dbReference type="NCBIfam" id="TIGR00263">
    <property type="entry name" value="trpB"/>
    <property type="match status" value="1"/>
</dbReference>
<dbReference type="FunFam" id="3.40.50.1100:FF:000001">
    <property type="entry name" value="Tryptophan synthase beta chain"/>
    <property type="match status" value="1"/>
</dbReference>
<keyword evidence="6 11" id="KW-0822">Tryptophan biosynthesis</keyword>
<dbReference type="SUPFAM" id="SSF53686">
    <property type="entry name" value="Tryptophan synthase beta subunit-like PLP-dependent enzymes"/>
    <property type="match status" value="1"/>
</dbReference>
<dbReference type="OrthoDB" id="9766131at2"/>
<dbReference type="STRING" id="331113.SNE_A10210"/>
<feature type="domain" description="Tryptophan synthase beta chain-like PALP" evidence="12">
    <location>
        <begin position="48"/>
        <end position="374"/>
    </location>
</feature>
<evidence type="ECO:0000256" key="5">
    <source>
        <dbReference type="ARBA" id="ARBA00022605"/>
    </source>
</evidence>
<comment type="similarity">
    <text evidence="3 11">Belongs to the TrpB family.</text>
</comment>
<dbReference type="PANTHER" id="PTHR48077">
    <property type="entry name" value="TRYPTOPHAN SYNTHASE-RELATED"/>
    <property type="match status" value="1"/>
</dbReference>
<dbReference type="GO" id="GO:0005737">
    <property type="term" value="C:cytoplasm"/>
    <property type="evidence" value="ECO:0007669"/>
    <property type="project" value="TreeGrafter"/>
</dbReference>
<organism evidence="13 14">
    <name type="scientific">Simkania negevensis (strain ATCC VR-1471 / DSM 27360 / Z)</name>
    <dbReference type="NCBI Taxonomy" id="331113"/>
    <lineage>
        <taxon>Bacteria</taxon>
        <taxon>Pseudomonadati</taxon>
        <taxon>Chlamydiota</taxon>
        <taxon>Chlamydiia</taxon>
        <taxon>Parachlamydiales</taxon>
        <taxon>Simkaniaceae</taxon>
        <taxon>Simkania</taxon>
    </lineage>
</organism>
<reference evidence="13 14" key="1">
    <citation type="journal article" date="2011" name="Mol. Biol. Evol.">
        <title>Unity in variety--the pan-genome of the Chlamydiae.</title>
        <authorList>
            <person name="Collingro A."/>
            <person name="Tischler P."/>
            <person name="Weinmaier T."/>
            <person name="Penz T."/>
            <person name="Heinz E."/>
            <person name="Brunham R.C."/>
            <person name="Read T.D."/>
            <person name="Bavoil P.M."/>
            <person name="Sachse K."/>
            <person name="Kahane S."/>
            <person name="Friedman M.G."/>
            <person name="Rattei T."/>
            <person name="Myers G.S."/>
            <person name="Horn M."/>
        </authorList>
    </citation>
    <scope>NUCLEOTIDE SEQUENCE [LARGE SCALE GENOMIC DNA]</scope>
    <source>
        <strain evidence="14">ATCC VR-1471 / Z</strain>
    </source>
</reference>
<evidence type="ECO:0000256" key="1">
    <source>
        <dbReference type="ARBA" id="ARBA00001933"/>
    </source>
</evidence>
<feature type="modified residue" description="N6-(pyridoxal phosphate)lysine" evidence="11">
    <location>
        <position position="84"/>
    </location>
</feature>
<evidence type="ECO:0000256" key="9">
    <source>
        <dbReference type="ARBA" id="ARBA00023239"/>
    </source>
</evidence>
<comment type="function">
    <text evidence="11">The beta subunit is responsible for the synthesis of L-tryptophan from indole and L-serine.</text>
</comment>
<dbReference type="EC" id="4.2.1.20" evidence="11"/>
<proteinExistence type="inferred from homology"/>
<dbReference type="CDD" id="cd06446">
    <property type="entry name" value="Trp-synth_B"/>
    <property type="match status" value="1"/>
</dbReference>
<dbReference type="FunFam" id="3.40.50.1100:FF:000004">
    <property type="entry name" value="Tryptophan synthase beta chain"/>
    <property type="match status" value="1"/>
</dbReference>
<evidence type="ECO:0000313" key="14">
    <source>
        <dbReference type="Proteomes" id="UP000000496"/>
    </source>
</evidence>
<evidence type="ECO:0000256" key="11">
    <source>
        <dbReference type="HAMAP-Rule" id="MF_00133"/>
    </source>
</evidence>
<dbReference type="UniPathway" id="UPA00035">
    <property type="reaction ID" value="UER00044"/>
</dbReference>
<dbReference type="InterPro" id="IPR023026">
    <property type="entry name" value="Trp_synth_beta/beta-like"/>
</dbReference>
<evidence type="ECO:0000256" key="7">
    <source>
        <dbReference type="ARBA" id="ARBA00022898"/>
    </source>
</evidence>
<dbReference type="GO" id="GO:0004834">
    <property type="term" value="F:tryptophan synthase activity"/>
    <property type="evidence" value="ECO:0007669"/>
    <property type="project" value="UniProtKB-UniRule"/>
</dbReference>
<dbReference type="EMBL" id="FR872582">
    <property type="protein sequence ID" value="CCB88898.1"/>
    <property type="molecule type" value="Genomic_DNA"/>
</dbReference>
<keyword evidence="9 11" id="KW-0456">Lyase</keyword>
<keyword evidence="14" id="KW-1185">Reference proteome</keyword>
<dbReference type="Gene3D" id="3.40.50.1100">
    <property type="match status" value="2"/>
</dbReference>
<evidence type="ECO:0000256" key="3">
    <source>
        <dbReference type="ARBA" id="ARBA00009982"/>
    </source>
</evidence>
<gene>
    <name evidence="13" type="primary">tRPB2</name>
    <name evidence="11" type="synonym">trpB</name>
    <name evidence="13" type="ordered locus">SNE_A10210</name>
</gene>
<evidence type="ECO:0000256" key="6">
    <source>
        <dbReference type="ARBA" id="ARBA00022822"/>
    </source>
</evidence>
<evidence type="ECO:0000256" key="2">
    <source>
        <dbReference type="ARBA" id="ARBA00004733"/>
    </source>
</evidence>
<evidence type="ECO:0000256" key="4">
    <source>
        <dbReference type="ARBA" id="ARBA00011270"/>
    </source>
</evidence>
<evidence type="ECO:0000259" key="12">
    <source>
        <dbReference type="Pfam" id="PF00291"/>
    </source>
</evidence>
<dbReference type="InterPro" id="IPR006654">
    <property type="entry name" value="Trp_synth_beta"/>
</dbReference>
<comment type="catalytic activity">
    <reaction evidence="10 11">
        <text>(1S,2R)-1-C-(indol-3-yl)glycerol 3-phosphate + L-serine = D-glyceraldehyde 3-phosphate + L-tryptophan + H2O</text>
        <dbReference type="Rhea" id="RHEA:10532"/>
        <dbReference type="ChEBI" id="CHEBI:15377"/>
        <dbReference type="ChEBI" id="CHEBI:33384"/>
        <dbReference type="ChEBI" id="CHEBI:57912"/>
        <dbReference type="ChEBI" id="CHEBI:58866"/>
        <dbReference type="ChEBI" id="CHEBI:59776"/>
        <dbReference type="EC" id="4.2.1.20"/>
    </reaction>
</comment>
<dbReference type="InterPro" id="IPR036052">
    <property type="entry name" value="TrpB-like_PALP_sf"/>
</dbReference>
<dbReference type="PIRSF" id="PIRSF001413">
    <property type="entry name" value="Trp_syn_beta"/>
    <property type="match status" value="1"/>
</dbReference>
<evidence type="ECO:0000256" key="8">
    <source>
        <dbReference type="ARBA" id="ARBA00023141"/>
    </source>
</evidence>
<dbReference type="Proteomes" id="UP000000496">
    <property type="component" value="Chromosome gsn.131"/>
</dbReference>
<protein>
    <recommendedName>
        <fullName evidence="11">Tryptophan synthase beta chain</fullName>
        <ecNumber evidence="11">4.2.1.20</ecNumber>
    </recommendedName>
</protein>
<evidence type="ECO:0000313" key="13">
    <source>
        <dbReference type="EMBL" id="CCB88898.1"/>
    </source>
</evidence>
<comment type="subunit">
    <text evidence="4 11">Tetramer of two alpha and two beta chains.</text>
</comment>
<comment type="pathway">
    <text evidence="2 11">Amino-acid biosynthesis; L-tryptophan biosynthesis; L-tryptophan from chorismate: step 5/5.</text>
</comment>
<dbReference type="Pfam" id="PF00291">
    <property type="entry name" value="PALP"/>
    <property type="match status" value="1"/>
</dbReference>
<sequence length="389" mass="42062">MKGRYGTFGGAYIPEIFVTPMQDLKKMWETVQSTPQFLAELRHVLKTYAGRPTALTEINHFAKAIGGPRIFLKREDLLHTGAHKLNNTLGQCLIAKKMGKTRVIAETGAGQHGVATATACAFMGMKCVVYMGKKDVIRQAPNVKKMKLLGAEVIPVEKGGQTLKDAINEAMRDWSQTYEESHYCLGSALGPHPYPEMVAFFQKVIGEEAKKQLLEQEKCLPDLVVACVGGGSNAIGIFAPFIEEKSVKLIGVEGGGHSNKLGEHAARFSGGSPGILHGTHSYVLQDENGQIAPTSSISAGLDYPGVGPEHAHLHETKRAAYVSVTDDEALEAFKLLSKTEGIIPALESAHALAYVMKVASRYPKDAIILVNLSGRGEKDLPDLFDRGLL</sequence>
<dbReference type="InterPro" id="IPR001926">
    <property type="entry name" value="TrpB-like_PALP"/>
</dbReference>
<name>F8L7Z6_SIMNZ</name>
<dbReference type="PROSITE" id="PS00168">
    <property type="entry name" value="TRP_SYNTHASE_BETA"/>
    <property type="match status" value="1"/>
</dbReference>
<keyword evidence="5 11" id="KW-0028">Amino-acid biosynthesis</keyword>
<keyword evidence="8 11" id="KW-0057">Aromatic amino acid biosynthesis</keyword>
<dbReference type="RefSeq" id="WP_013943365.1">
    <property type="nucleotide sequence ID" value="NC_015713.1"/>
</dbReference>